<feature type="compositionally biased region" description="Low complexity" evidence="5">
    <location>
        <begin position="7"/>
        <end position="21"/>
    </location>
</feature>
<dbReference type="NCBIfam" id="TIGR01490">
    <property type="entry name" value="HAD-SF-IB-hyp1"/>
    <property type="match status" value="1"/>
</dbReference>
<dbReference type="InterPro" id="IPR050582">
    <property type="entry name" value="HAD-like_SerB"/>
</dbReference>
<protein>
    <submittedName>
        <fullName evidence="7">HAD-IB family hydrolase</fullName>
    </submittedName>
</protein>
<keyword evidence="6" id="KW-1133">Transmembrane helix</keyword>
<evidence type="ECO:0000256" key="6">
    <source>
        <dbReference type="SAM" id="Phobius"/>
    </source>
</evidence>
<dbReference type="PANTHER" id="PTHR43344:SF13">
    <property type="entry name" value="PHOSPHATASE RV3661-RELATED"/>
    <property type="match status" value="1"/>
</dbReference>
<dbReference type="EMBL" id="BAABIS010000001">
    <property type="protein sequence ID" value="GAA4855494.1"/>
    <property type="molecule type" value="Genomic_DNA"/>
</dbReference>
<keyword evidence="2" id="KW-0479">Metal-binding</keyword>
<dbReference type="NCBIfam" id="TIGR01488">
    <property type="entry name" value="HAD-SF-IB"/>
    <property type="match status" value="1"/>
</dbReference>
<dbReference type="Pfam" id="PF12710">
    <property type="entry name" value="HAD"/>
    <property type="match status" value="1"/>
</dbReference>
<feature type="region of interest" description="Disordered" evidence="5">
    <location>
        <begin position="1"/>
        <end position="32"/>
    </location>
</feature>
<dbReference type="RefSeq" id="WP_345697884.1">
    <property type="nucleotide sequence ID" value="NZ_BAABIS010000001.1"/>
</dbReference>
<evidence type="ECO:0000256" key="5">
    <source>
        <dbReference type="SAM" id="MobiDB-lite"/>
    </source>
</evidence>
<evidence type="ECO:0000256" key="4">
    <source>
        <dbReference type="ARBA" id="ARBA00022842"/>
    </source>
</evidence>
<evidence type="ECO:0000256" key="2">
    <source>
        <dbReference type="ARBA" id="ARBA00022723"/>
    </source>
</evidence>
<dbReference type="CDD" id="cd02612">
    <property type="entry name" value="HAD_PGPPase"/>
    <property type="match status" value="1"/>
</dbReference>
<dbReference type="Proteomes" id="UP001501752">
    <property type="component" value="Unassembled WGS sequence"/>
</dbReference>
<dbReference type="InterPro" id="IPR023214">
    <property type="entry name" value="HAD_sf"/>
</dbReference>
<keyword evidence="6" id="KW-0812">Transmembrane</keyword>
<dbReference type="InterPro" id="IPR006385">
    <property type="entry name" value="HAD_hydro_SerB1"/>
</dbReference>
<gene>
    <name evidence="7" type="ORF">GCM10023235_36270</name>
</gene>
<comment type="caution">
    <text evidence="7">The sequence shown here is derived from an EMBL/GenBank/DDBJ whole genome shotgun (WGS) entry which is preliminary data.</text>
</comment>
<evidence type="ECO:0000313" key="8">
    <source>
        <dbReference type="Proteomes" id="UP001501752"/>
    </source>
</evidence>
<dbReference type="PANTHER" id="PTHR43344">
    <property type="entry name" value="PHOSPHOSERINE PHOSPHATASE"/>
    <property type="match status" value="1"/>
</dbReference>
<accession>A0ABP9DPD3</accession>
<evidence type="ECO:0000256" key="3">
    <source>
        <dbReference type="ARBA" id="ARBA00022801"/>
    </source>
</evidence>
<name>A0ABP9DPD3_9ACTN</name>
<dbReference type="SUPFAM" id="SSF56784">
    <property type="entry name" value="HAD-like"/>
    <property type="match status" value="1"/>
</dbReference>
<feature type="transmembrane region" description="Helical" evidence="6">
    <location>
        <begin position="273"/>
        <end position="293"/>
    </location>
</feature>
<proteinExistence type="inferred from homology"/>
<dbReference type="Gene3D" id="1.20.1440.100">
    <property type="entry name" value="SG protein - dephosphorylation function"/>
    <property type="match status" value="1"/>
</dbReference>
<dbReference type="GO" id="GO:0016787">
    <property type="term" value="F:hydrolase activity"/>
    <property type="evidence" value="ECO:0007669"/>
    <property type="project" value="UniProtKB-KW"/>
</dbReference>
<reference evidence="8" key="1">
    <citation type="journal article" date="2019" name="Int. J. Syst. Evol. Microbiol.">
        <title>The Global Catalogue of Microorganisms (GCM) 10K type strain sequencing project: providing services to taxonomists for standard genome sequencing and annotation.</title>
        <authorList>
            <consortium name="The Broad Institute Genomics Platform"/>
            <consortium name="The Broad Institute Genome Sequencing Center for Infectious Disease"/>
            <person name="Wu L."/>
            <person name="Ma J."/>
        </authorList>
    </citation>
    <scope>NUCLEOTIDE SEQUENCE [LARGE SCALE GENOMIC DNA]</scope>
    <source>
        <strain evidence="8">JCM 13006</strain>
    </source>
</reference>
<sequence length="300" mass="32316">MDTTENADTAGPGPDAADGTASEPAAAAPHRPYGAPRTAAFFDLDKTIIAKSSALAFSRPFYQGGLINRRAVLKSAYAQFVFLVGGADHDQMEKMRAYLSALTRGWNVQQVREIVAETLHGMIDPIIYEEAASLIEQHHAAGRDVVIVSSSGSEVVEPIGRLLGADHVIATRLQIADGRYTGEIEYYAYAENKAAAIRELAAAEGYDLANCYAYSDSSTDLPMLEAVGHPSAVNPDRALRKEATAREWPVLVFSRPVELQRRLPEFRAPSNTVLTAVAVGAAVLTAGLLWYGAKRRRSAA</sequence>
<keyword evidence="8" id="KW-1185">Reference proteome</keyword>
<dbReference type="InterPro" id="IPR036412">
    <property type="entry name" value="HAD-like_sf"/>
</dbReference>
<dbReference type="Gene3D" id="3.40.50.1000">
    <property type="entry name" value="HAD superfamily/HAD-like"/>
    <property type="match status" value="1"/>
</dbReference>
<evidence type="ECO:0000313" key="7">
    <source>
        <dbReference type="EMBL" id="GAA4855494.1"/>
    </source>
</evidence>
<organism evidence="7 8">
    <name type="scientific">Kitasatospora terrestris</name>
    <dbReference type="NCBI Taxonomy" id="258051"/>
    <lineage>
        <taxon>Bacteria</taxon>
        <taxon>Bacillati</taxon>
        <taxon>Actinomycetota</taxon>
        <taxon>Actinomycetes</taxon>
        <taxon>Kitasatosporales</taxon>
        <taxon>Streptomycetaceae</taxon>
        <taxon>Kitasatospora</taxon>
    </lineage>
</organism>
<comment type="similarity">
    <text evidence="1">Belongs to the HAD-like hydrolase superfamily. SerB family.</text>
</comment>
<keyword evidence="4" id="KW-0460">Magnesium</keyword>
<keyword evidence="3 7" id="KW-0378">Hydrolase</keyword>
<evidence type="ECO:0000256" key="1">
    <source>
        <dbReference type="ARBA" id="ARBA00009184"/>
    </source>
</evidence>
<keyword evidence="6" id="KW-0472">Membrane</keyword>